<evidence type="ECO:0000313" key="2">
    <source>
        <dbReference type="Proteomes" id="UP001141552"/>
    </source>
</evidence>
<feature type="non-terminal residue" evidence="1">
    <location>
        <position position="62"/>
    </location>
</feature>
<dbReference type="Proteomes" id="UP001141552">
    <property type="component" value="Unassembled WGS sequence"/>
</dbReference>
<sequence length="62" mass="7039">MKLFNALQMPKVFQQLLLSTTKACYLCAFLQWCSCTFVGPFSLWYGFASSGSTPCFLKRTLN</sequence>
<reference evidence="1" key="2">
    <citation type="journal article" date="2023" name="Plants (Basel)">
        <title>Annotation of the Turnera subulata (Passifloraceae) Draft Genome Reveals the S-Locus Evolved after the Divergence of Turneroideae from Passifloroideae in a Stepwise Manner.</title>
        <authorList>
            <person name="Henning P.M."/>
            <person name="Roalson E.H."/>
            <person name="Mir W."/>
            <person name="McCubbin A.G."/>
            <person name="Shore J.S."/>
        </authorList>
    </citation>
    <scope>NUCLEOTIDE SEQUENCE</scope>
    <source>
        <strain evidence="1">F60SS</strain>
    </source>
</reference>
<proteinExistence type="predicted"/>
<dbReference type="EMBL" id="JAKUCV010000648">
    <property type="protein sequence ID" value="KAJ4849307.1"/>
    <property type="molecule type" value="Genomic_DNA"/>
</dbReference>
<comment type="caution">
    <text evidence="1">The sequence shown here is derived from an EMBL/GenBank/DDBJ whole genome shotgun (WGS) entry which is preliminary data.</text>
</comment>
<reference evidence="1" key="1">
    <citation type="submission" date="2022-02" db="EMBL/GenBank/DDBJ databases">
        <authorList>
            <person name="Henning P.M."/>
            <person name="McCubbin A.G."/>
            <person name="Shore J.S."/>
        </authorList>
    </citation>
    <scope>NUCLEOTIDE SEQUENCE</scope>
    <source>
        <strain evidence="1">F60SS</strain>
        <tissue evidence="1">Leaves</tissue>
    </source>
</reference>
<gene>
    <name evidence="1" type="ORF">Tsubulata_049372</name>
</gene>
<evidence type="ECO:0000313" key="1">
    <source>
        <dbReference type="EMBL" id="KAJ4849307.1"/>
    </source>
</evidence>
<protein>
    <submittedName>
        <fullName evidence="1">Uncharacterized protein</fullName>
    </submittedName>
</protein>
<accession>A0A9Q0GI82</accession>
<organism evidence="1 2">
    <name type="scientific">Turnera subulata</name>
    <dbReference type="NCBI Taxonomy" id="218843"/>
    <lineage>
        <taxon>Eukaryota</taxon>
        <taxon>Viridiplantae</taxon>
        <taxon>Streptophyta</taxon>
        <taxon>Embryophyta</taxon>
        <taxon>Tracheophyta</taxon>
        <taxon>Spermatophyta</taxon>
        <taxon>Magnoliopsida</taxon>
        <taxon>eudicotyledons</taxon>
        <taxon>Gunneridae</taxon>
        <taxon>Pentapetalae</taxon>
        <taxon>rosids</taxon>
        <taxon>fabids</taxon>
        <taxon>Malpighiales</taxon>
        <taxon>Passifloraceae</taxon>
        <taxon>Turnera</taxon>
    </lineage>
</organism>
<name>A0A9Q0GI82_9ROSI</name>
<dbReference type="AlphaFoldDB" id="A0A9Q0GI82"/>
<keyword evidence="2" id="KW-1185">Reference proteome</keyword>